<dbReference type="Proteomes" id="UP000480548">
    <property type="component" value="Unassembled WGS sequence"/>
</dbReference>
<evidence type="ECO:0000313" key="3">
    <source>
        <dbReference type="Proteomes" id="UP000480548"/>
    </source>
</evidence>
<organism evidence="2 3">
    <name type="scientific">Orbilia oligospora</name>
    <name type="common">Nematode-trapping fungus</name>
    <name type="synonym">Arthrobotrys oligospora</name>
    <dbReference type="NCBI Taxonomy" id="2813651"/>
    <lineage>
        <taxon>Eukaryota</taxon>
        <taxon>Fungi</taxon>
        <taxon>Dikarya</taxon>
        <taxon>Ascomycota</taxon>
        <taxon>Pezizomycotina</taxon>
        <taxon>Orbiliomycetes</taxon>
        <taxon>Orbiliales</taxon>
        <taxon>Orbiliaceae</taxon>
        <taxon>Orbilia</taxon>
    </lineage>
</organism>
<reference evidence="2 3" key="1">
    <citation type="submission" date="2019-06" db="EMBL/GenBank/DDBJ databases">
        <authorList>
            <person name="Palmer J.M."/>
        </authorList>
    </citation>
    <scope>NUCLEOTIDE SEQUENCE [LARGE SCALE GENOMIC DNA]</scope>
    <source>
        <strain evidence="2 3">TWF703</strain>
    </source>
</reference>
<feature type="compositionally biased region" description="Low complexity" evidence="1">
    <location>
        <begin position="262"/>
        <end position="272"/>
    </location>
</feature>
<proteinExistence type="predicted"/>
<evidence type="ECO:0000256" key="1">
    <source>
        <dbReference type="SAM" id="MobiDB-lite"/>
    </source>
</evidence>
<feature type="compositionally biased region" description="Polar residues" evidence="1">
    <location>
        <begin position="298"/>
        <end position="307"/>
    </location>
</feature>
<evidence type="ECO:0000313" key="2">
    <source>
        <dbReference type="EMBL" id="KAF3126260.1"/>
    </source>
</evidence>
<feature type="region of interest" description="Disordered" evidence="1">
    <location>
        <begin position="434"/>
        <end position="462"/>
    </location>
</feature>
<protein>
    <submittedName>
        <fullName evidence="2">Uncharacterized protein</fullName>
    </submittedName>
</protein>
<feature type="region of interest" description="Disordered" evidence="1">
    <location>
        <begin position="238"/>
        <end position="307"/>
    </location>
</feature>
<comment type="caution">
    <text evidence="2">The sequence shown here is derived from an EMBL/GenBank/DDBJ whole genome shotgun (WGS) entry which is preliminary data.</text>
</comment>
<feature type="compositionally biased region" description="Pro residues" evidence="1">
    <location>
        <begin position="250"/>
        <end position="261"/>
    </location>
</feature>
<gene>
    <name evidence="2" type="ORF">TWF703_010518</name>
</gene>
<dbReference type="AlphaFoldDB" id="A0A7C8NQI9"/>
<accession>A0A7C8NQI9</accession>
<name>A0A7C8NQI9_ORBOL</name>
<sequence length="524" mass="57650">MTDLFKTVYHFMEAMENWYPFPSRTVLLYPNRCKPGNPNFAPAIPPNPIARLCINKTTAGSLIVAIEEYQAIMWRVRPTAWPSMPHDERQISDIKFHLTGLLQTMRSIIPDHLHEIPGPLKETMDCLAQSLIRLESINPDIRGQWQTFNDVSSHTSSNTYQEILNLTNMKLRQLRDKAIGDTFPSPVEDKEAESAAAMIIESTTPRQENIKADSTGKRSPKIWGIPINFNVFRKRKETISESSSGLQTPPEQPTPPLPAVTPIPIMQSINPTPMSPIPTPSSVAPSWWPRPESRGGSDTDSGPPSTLSFVAVRAPPLNISGIPYRILDTPVGSLVTAPPYSPVSKNATVAPIPIGTPSSSPTHVAIREAAEGYRRKKATEFQLKPEGRRKPISQSRMARAAARRAAMGFHSNPNPDPISGVIVGEVLRIENVGRQVPRPRTPKPPPRVQTTRPQPSRARHTRVRVVQARTTGGDDENVPRALALAAPPASPALQSQPSFTRADFAKQMIPKTGVTPVSLLSIRA</sequence>
<dbReference type="EMBL" id="WIQZ01000085">
    <property type="protein sequence ID" value="KAF3126260.1"/>
    <property type="molecule type" value="Genomic_DNA"/>
</dbReference>